<keyword evidence="2" id="KW-0460">Magnesium</keyword>
<gene>
    <name evidence="3" type="ORF">N6H18_07030</name>
</gene>
<comment type="cofactor">
    <cofactor evidence="2">
        <name>Mg(2+)</name>
        <dbReference type="ChEBI" id="CHEBI:18420"/>
    </cofactor>
    <text evidence="2">Binds 2 magnesium ions per subunit.</text>
</comment>
<dbReference type="PROSITE" id="PS01066">
    <property type="entry name" value="UPP_SYNTHASE"/>
    <property type="match status" value="1"/>
</dbReference>
<comment type="similarity">
    <text evidence="2">Belongs to the UPP synthase family.</text>
</comment>
<evidence type="ECO:0000256" key="2">
    <source>
        <dbReference type="HAMAP-Rule" id="MF_01139"/>
    </source>
</evidence>
<feature type="binding site" evidence="2">
    <location>
        <position position="32"/>
    </location>
    <ligand>
        <name>substrate</name>
    </ligand>
</feature>
<dbReference type="NCBIfam" id="NF011405">
    <property type="entry name" value="PRK14830.1"/>
    <property type="match status" value="1"/>
</dbReference>
<dbReference type="InterPro" id="IPR036424">
    <property type="entry name" value="UPP_synth-like_sf"/>
</dbReference>
<feature type="binding site" evidence="2">
    <location>
        <begin position="64"/>
        <end position="66"/>
    </location>
    <ligand>
        <name>substrate</name>
    </ligand>
</feature>
<evidence type="ECO:0000256" key="1">
    <source>
        <dbReference type="ARBA" id="ARBA00022679"/>
    </source>
</evidence>
<feature type="active site" evidence="2">
    <location>
        <position position="19"/>
    </location>
</feature>
<dbReference type="NCBIfam" id="TIGR00055">
    <property type="entry name" value="uppS"/>
    <property type="match status" value="1"/>
</dbReference>
<keyword evidence="4" id="KW-1185">Reference proteome</keyword>
<protein>
    <recommendedName>
        <fullName evidence="2">Isoprenyl transferase</fullName>
        <ecNumber evidence="2">2.5.1.-</ecNumber>
    </recommendedName>
</protein>
<name>A0ABY6CZN8_9BACT</name>
<feature type="binding site" evidence="2">
    <location>
        <position position="187"/>
    </location>
    <ligand>
        <name>substrate</name>
    </ligand>
</feature>
<keyword evidence="1 2" id="KW-0808">Transferase</keyword>
<feature type="binding site" evidence="2">
    <location>
        <position position="19"/>
    </location>
    <ligand>
        <name>Mg(2+)</name>
        <dbReference type="ChEBI" id="CHEBI:18420"/>
    </ligand>
</feature>
<dbReference type="PANTHER" id="PTHR10291">
    <property type="entry name" value="DEHYDRODOLICHYL DIPHOSPHATE SYNTHASE FAMILY MEMBER"/>
    <property type="match status" value="1"/>
</dbReference>
<feature type="binding site" evidence="2">
    <location>
        <position position="24"/>
    </location>
    <ligand>
        <name>substrate</name>
    </ligand>
</feature>
<reference evidence="3" key="1">
    <citation type="submission" date="2022-09" db="EMBL/GenBank/DDBJ databases">
        <title>Comparative genomics and taxonomic characterization of three novel marine species of genus Reichenbachiella exhibiting antioxidant and polysaccharide degradation activities.</title>
        <authorList>
            <person name="Muhammad N."/>
            <person name="Lee Y.-J."/>
            <person name="Ko J."/>
            <person name="Kim S.-G."/>
        </authorList>
    </citation>
    <scope>NUCLEOTIDE SEQUENCE</scope>
    <source>
        <strain evidence="3">BKB1-1</strain>
    </source>
</reference>
<evidence type="ECO:0000313" key="3">
    <source>
        <dbReference type="EMBL" id="UXP33705.1"/>
    </source>
</evidence>
<evidence type="ECO:0000313" key="4">
    <source>
        <dbReference type="Proteomes" id="UP001065174"/>
    </source>
</evidence>
<dbReference type="InterPro" id="IPR001441">
    <property type="entry name" value="UPP_synth-like"/>
</dbReference>
<comment type="subunit">
    <text evidence="2">Homodimer.</text>
</comment>
<organism evidence="3 4">
    <name type="scientific">Reichenbachiella agarivorans</name>
    <dbReference type="NCBI Taxonomy" id="2979464"/>
    <lineage>
        <taxon>Bacteria</taxon>
        <taxon>Pseudomonadati</taxon>
        <taxon>Bacteroidota</taxon>
        <taxon>Cytophagia</taxon>
        <taxon>Cytophagales</taxon>
        <taxon>Reichenbachiellaceae</taxon>
        <taxon>Reichenbachiella</taxon>
    </lineage>
</organism>
<feature type="binding site" evidence="2">
    <location>
        <begin position="193"/>
        <end position="195"/>
    </location>
    <ligand>
        <name>substrate</name>
    </ligand>
</feature>
<feature type="active site" description="Proton acceptor" evidence="2">
    <location>
        <position position="67"/>
    </location>
</feature>
<dbReference type="HAMAP" id="MF_01139">
    <property type="entry name" value="ISPT"/>
    <property type="match status" value="1"/>
</dbReference>
<dbReference type="EC" id="2.5.1.-" evidence="2"/>
<feature type="binding site" evidence="2">
    <location>
        <position position="206"/>
    </location>
    <ligand>
        <name>Mg(2+)</name>
        <dbReference type="ChEBI" id="CHEBI:18420"/>
    </ligand>
</feature>
<dbReference type="CDD" id="cd00475">
    <property type="entry name" value="Cis_IPPS"/>
    <property type="match status" value="1"/>
</dbReference>
<sequence>MKEKIDSTNIPKHIAIIMDGNGRWAKQRGAARLFGHRNAIQAVRDSAEACAEIGVDRLTLYAFSTENWSRPKAEVDGLMNLLVSTIKKEIPTLMKNNIRLQPLGDILHLPKEAQKNLQYGIDQTASNDGMILSLALNYSGRWEIGESVKCLVEDLKNKKIEFDEINNQFINQYISEHTIPDVELMIRTSGEHRISNFLLWQVAYAELFFTETLWPDFRKNDLFEAVIDFQKRERRYGKISEQLTQ</sequence>
<comment type="function">
    <text evidence="2">Catalyzes the condensation of isopentenyl diphosphate (IPP) with allylic pyrophosphates generating different type of terpenoids.</text>
</comment>
<dbReference type="Gene3D" id="3.40.1180.10">
    <property type="entry name" value="Decaprenyl diphosphate synthase-like"/>
    <property type="match status" value="1"/>
</dbReference>
<dbReference type="Pfam" id="PF01255">
    <property type="entry name" value="Prenyltransf"/>
    <property type="match status" value="1"/>
</dbReference>
<feature type="binding site" evidence="2">
    <location>
        <position position="68"/>
    </location>
    <ligand>
        <name>substrate</name>
    </ligand>
</feature>
<keyword evidence="2" id="KW-0479">Metal-binding</keyword>
<feature type="binding site" evidence="2">
    <location>
        <position position="70"/>
    </location>
    <ligand>
        <name>substrate</name>
    </ligand>
</feature>
<dbReference type="Proteomes" id="UP001065174">
    <property type="component" value="Chromosome"/>
</dbReference>
<feature type="binding site" evidence="2">
    <location>
        <position position="36"/>
    </location>
    <ligand>
        <name>substrate</name>
    </ligand>
</feature>
<proteinExistence type="inferred from homology"/>
<accession>A0ABY6CZN8</accession>
<dbReference type="SUPFAM" id="SSF64005">
    <property type="entry name" value="Undecaprenyl diphosphate synthase"/>
    <property type="match status" value="1"/>
</dbReference>
<dbReference type="EMBL" id="CP106679">
    <property type="protein sequence ID" value="UXP33705.1"/>
    <property type="molecule type" value="Genomic_DNA"/>
</dbReference>
<dbReference type="GO" id="GO:0016740">
    <property type="term" value="F:transferase activity"/>
    <property type="evidence" value="ECO:0007669"/>
    <property type="project" value="UniProtKB-KW"/>
</dbReference>
<dbReference type="InterPro" id="IPR018520">
    <property type="entry name" value="UPP_synth-like_CS"/>
</dbReference>
<dbReference type="RefSeq" id="WP_262311132.1">
    <property type="nucleotide sequence ID" value="NZ_CP106679.1"/>
</dbReference>
<feature type="binding site" evidence="2">
    <location>
        <begin position="20"/>
        <end position="23"/>
    </location>
    <ligand>
        <name>substrate</name>
    </ligand>
</feature>
<dbReference type="PANTHER" id="PTHR10291:SF0">
    <property type="entry name" value="DEHYDRODOLICHYL DIPHOSPHATE SYNTHASE 2"/>
    <property type="match status" value="1"/>
</dbReference>